<feature type="compositionally biased region" description="Polar residues" evidence="7">
    <location>
        <begin position="464"/>
        <end position="477"/>
    </location>
</feature>
<keyword evidence="4" id="KW-0804">Transcription</keyword>
<feature type="compositionally biased region" description="Low complexity" evidence="7">
    <location>
        <begin position="483"/>
        <end position="496"/>
    </location>
</feature>
<feature type="compositionally biased region" description="Low complexity" evidence="7">
    <location>
        <begin position="445"/>
        <end position="463"/>
    </location>
</feature>
<feature type="compositionally biased region" description="Low complexity" evidence="7">
    <location>
        <begin position="401"/>
        <end position="425"/>
    </location>
</feature>
<keyword evidence="2" id="KW-0805">Transcription regulation</keyword>
<name>A0A9P7XTE8_9FUNG</name>
<organism evidence="9 10">
    <name type="scientific">Linnemannia hyalina</name>
    <dbReference type="NCBI Taxonomy" id="64524"/>
    <lineage>
        <taxon>Eukaryota</taxon>
        <taxon>Fungi</taxon>
        <taxon>Fungi incertae sedis</taxon>
        <taxon>Mucoromycota</taxon>
        <taxon>Mortierellomycotina</taxon>
        <taxon>Mortierellomycetes</taxon>
        <taxon>Mortierellales</taxon>
        <taxon>Mortierellaceae</taxon>
        <taxon>Linnemannia</taxon>
    </lineage>
</organism>
<dbReference type="InterPro" id="IPR030456">
    <property type="entry name" value="TF_fork_head_CS_2"/>
</dbReference>
<comment type="subcellular location">
    <subcellularLocation>
        <location evidence="1 6">Nucleus</location>
    </subcellularLocation>
</comment>
<dbReference type="PRINTS" id="PR00053">
    <property type="entry name" value="FORKHEAD"/>
</dbReference>
<dbReference type="InterPro" id="IPR036390">
    <property type="entry name" value="WH_DNA-bd_sf"/>
</dbReference>
<dbReference type="PROSITE" id="PS50039">
    <property type="entry name" value="FORK_HEAD_3"/>
    <property type="match status" value="1"/>
</dbReference>
<protein>
    <submittedName>
        <fullName evidence="9">Forkhead box protein J3</fullName>
    </submittedName>
</protein>
<dbReference type="SUPFAM" id="SSF46785">
    <property type="entry name" value="Winged helix' DNA-binding domain"/>
    <property type="match status" value="1"/>
</dbReference>
<evidence type="ECO:0000313" key="9">
    <source>
        <dbReference type="EMBL" id="KAG9065594.1"/>
    </source>
</evidence>
<feature type="DNA-binding region" description="Fork-head" evidence="6">
    <location>
        <begin position="83"/>
        <end position="174"/>
    </location>
</feature>
<evidence type="ECO:0000259" key="8">
    <source>
        <dbReference type="PROSITE" id="PS50039"/>
    </source>
</evidence>
<reference evidence="9" key="1">
    <citation type="submission" date="2021-06" db="EMBL/GenBank/DDBJ databases">
        <title>Genome Sequence of Mortierella hyaline Strain SCG-10, a Cold-Adapted, Nitrate-Reducing Fungus Isolated from Soil in Minnesota, USA.</title>
        <authorList>
            <person name="Aldossari N."/>
        </authorList>
    </citation>
    <scope>NUCLEOTIDE SEQUENCE</scope>
    <source>
        <strain evidence="9">SCG-10</strain>
    </source>
</reference>
<dbReference type="InterPro" id="IPR036388">
    <property type="entry name" value="WH-like_DNA-bd_sf"/>
</dbReference>
<feature type="region of interest" description="Disordered" evidence="7">
    <location>
        <begin position="217"/>
        <end position="326"/>
    </location>
</feature>
<proteinExistence type="predicted"/>
<gene>
    <name evidence="9" type="primary">FOXJ3</name>
    <name evidence="9" type="ORF">KI688_001883</name>
</gene>
<feature type="region of interest" description="Disordered" evidence="7">
    <location>
        <begin position="401"/>
        <end position="507"/>
    </location>
</feature>
<feature type="compositionally biased region" description="Low complexity" evidence="7">
    <location>
        <begin position="225"/>
        <end position="236"/>
    </location>
</feature>
<feature type="compositionally biased region" description="Polar residues" evidence="7">
    <location>
        <begin position="41"/>
        <end position="51"/>
    </location>
</feature>
<feature type="compositionally biased region" description="Low complexity" evidence="7">
    <location>
        <begin position="53"/>
        <end position="64"/>
    </location>
</feature>
<dbReference type="GO" id="GO:0000978">
    <property type="term" value="F:RNA polymerase II cis-regulatory region sequence-specific DNA binding"/>
    <property type="evidence" value="ECO:0007669"/>
    <property type="project" value="TreeGrafter"/>
</dbReference>
<dbReference type="PANTHER" id="PTHR45881:SF1">
    <property type="entry name" value="FORK HEAD PROTEIN HOMOLOG 2"/>
    <property type="match status" value="1"/>
</dbReference>
<dbReference type="PANTHER" id="PTHR45881">
    <property type="entry name" value="CHECKPOINT SUPPRESSOR 1-LIKE, ISOFORM A-RELATED"/>
    <property type="match status" value="1"/>
</dbReference>
<evidence type="ECO:0000256" key="3">
    <source>
        <dbReference type="ARBA" id="ARBA00023125"/>
    </source>
</evidence>
<feature type="region of interest" description="Disordered" evidence="7">
    <location>
        <begin position="592"/>
        <end position="617"/>
    </location>
</feature>
<evidence type="ECO:0000313" key="10">
    <source>
        <dbReference type="Proteomes" id="UP000707451"/>
    </source>
</evidence>
<dbReference type="InterPro" id="IPR001766">
    <property type="entry name" value="Fork_head_dom"/>
</dbReference>
<dbReference type="OrthoDB" id="5954824at2759"/>
<keyword evidence="10" id="KW-1185">Reference proteome</keyword>
<keyword evidence="3 6" id="KW-0238">DNA-binding</keyword>
<feature type="compositionally biased region" description="Low complexity" evidence="7">
    <location>
        <begin position="8"/>
        <end position="21"/>
    </location>
</feature>
<feature type="region of interest" description="Disordered" evidence="7">
    <location>
        <begin position="163"/>
        <end position="183"/>
    </location>
</feature>
<dbReference type="Pfam" id="PF00250">
    <property type="entry name" value="Forkhead"/>
    <property type="match status" value="1"/>
</dbReference>
<dbReference type="GO" id="GO:0000981">
    <property type="term" value="F:DNA-binding transcription factor activity, RNA polymerase II-specific"/>
    <property type="evidence" value="ECO:0007669"/>
    <property type="project" value="TreeGrafter"/>
</dbReference>
<dbReference type="EMBL" id="JAHRHY010000011">
    <property type="protein sequence ID" value="KAG9065594.1"/>
    <property type="molecule type" value="Genomic_DNA"/>
</dbReference>
<evidence type="ECO:0000256" key="2">
    <source>
        <dbReference type="ARBA" id="ARBA00023015"/>
    </source>
</evidence>
<dbReference type="Proteomes" id="UP000707451">
    <property type="component" value="Unassembled WGS sequence"/>
</dbReference>
<comment type="caution">
    <text evidence="9">The sequence shown here is derived from an EMBL/GenBank/DDBJ whole genome shotgun (WGS) entry which is preliminary data.</text>
</comment>
<feature type="compositionally biased region" description="Low complexity" evidence="7">
    <location>
        <begin position="72"/>
        <end position="82"/>
    </location>
</feature>
<feature type="region of interest" description="Disordered" evidence="7">
    <location>
        <begin position="1"/>
        <end position="83"/>
    </location>
</feature>
<keyword evidence="5 6" id="KW-0539">Nucleus</keyword>
<accession>A0A9P7XTE8</accession>
<sequence>MDSRMASTTTGTTTFVTVETVSLPVESSEKMARRRRRVSEGHNTTPAAKSTKNAENPTSNNNNNRLERRKASSSSSATSSTARPACSYTTMIMEVFQASSKVKLDLPDIYSGIMDKYPFYRKAGKVWQSSVRHALSQSKFFCKLERGPGEPGKGSLWIIDTENKQTSNHSRKRKASGGNLGANDYVSASPCPTTHSRIAHSPKLACTTATIGKSFDDEKSRGLHSSAASIPSPAASDDVDDGGTVRRSGRARRPPRTKEADDYITTASHSRKPSLVTGASLSTPPSSPAPQDHPSETNARMTSPPPPSRRRSSSIRSDRSVTGPAVSRMSHFTIDLPHYSPTISVPATPTVFPGAHPRRALLDQELASIPGVVTSPRVRRPPQKLAEFVSSEDFKASLVSASSSSSLTSGNQDRAATATATTTTAPGAESGQRIERRGRKRALPDGDQSASSSQQQQKGVSDGTVTRSNKRANTVNGGRTKDAAAPARQQSASSLPAPVPTAQSRVGSITGSAPAFISLKDLELSHAASLEEDYDDEDDCFGAGGRNNNRGGARGVSLRRHGGCRPVCHNETYEQRRLAGIQQIVVASLDWYDESDSEDDEEEDDGMEGDSDIDMGDINDESTAVVGRVGGGGTARSGCDSGFDSESESCKGFVREAGWMMTAEATELAEELDIDNAASSQVLERCQSEAFETVCIAPAEVLAVGGAVASHFLDLTGAGLVVDQDGDGLQPSSVAVDESSLLPIISGDEPSPLADMIESGTGVVESGQPAPAWTLPMIPGGVLKELAAVTVAALEVSGDKSVSGVEDIAGPTEVELEENGGDATVHIEAATTTVAAATASETTEMKADNYMGWLNL</sequence>
<evidence type="ECO:0000256" key="6">
    <source>
        <dbReference type="PROSITE-ProRule" id="PRU00089"/>
    </source>
</evidence>
<dbReference type="PROSITE" id="PS00658">
    <property type="entry name" value="FORK_HEAD_2"/>
    <property type="match status" value="1"/>
</dbReference>
<evidence type="ECO:0000256" key="4">
    <source>
        <dbReference type="ARBA" id="ARBA00023163"/>
    </source>
</evidence>
<dbReference type="GO" id="GO:0005634">
    <property type="term" value="C:nucleus"/>
    <property type="evidence" value="ECO:0007669"/>
    <property type="project" value="UniProtKB-SubCell"/>
</dbReference>
<evidence type="ECO:0000256" key="5">
    <source>
        <dbReference type="ARBA" id="ARBA00023242"/>
    </source>
</evidence>
<dbReference type="Gene3D" id="1.10.10.10">
    <property type="entry name" value="Winged helix-like DNA-binding domain superfamily/Winged helix DNA-binding domain"/>
    <property type="match status" value="1"/>
</dbReference>
<evidence type="ECO:0000256" key="7">
    <source>
        <dbReference type="SAM" id="MobiDB-lite"/>
    </source>
</evidence>
<evidence type="ECO:0000256" key="1">
    <source>
        <dbReference type="ARBA" id="ARBA00004123"/>
    </source>
</evidence>
<dbReference type="AlphaFoldDB" id="A0A9P7XTE8"/>
<dbReference type="SMART" id="SM00339">
    <property type="entry name" value="FH"/>
    <property type="match status" value="1"/>
</dbReference>
<feature type="domain" description="Fork-head" evidence="8">
    <location>
        <begin position="83"/>
        <end position="174"/>
    </location>
</feature>